<keyword evidence="9" id="KW-0732">Signal</keyword>
<feature type="compositionally biased region" description="Polar residues" evidence="8">
    <location>
        <begin position="402"/>
        <end position="417"/>
    </location>
</feature>
<keyword evidence="4" id="KW-0336">GPI-anchor</keyword>
<dbReference type="InterPro" id="IPR027446">
    <property type="entry name" value="VSG_C_dom_sf"/>
</dbReference>
<proteinExistence type="predicted"/>
<feature type="region of interest" description="Disordered" evidence="8">
    <location>
        <begin position="402"/>
        <end position="447"/>
    </location>
</feature>
<dbReference type="SUPFAM" id="SSF118251">
    <property type="entry name" value="Variant surface glycoprotein MITAT 1.2, VSG 221, C-terminal domain"/>
    <property type="match status" value="1"/>
</dbReference>
<name>A9LS53_TRYBG</name>
<reference evidence="10" key="1">
    <citation type="submission" date="2007-10" db="EMBL/GenBank/DDBJ databases">
        <title>Sequence Determination of Variable Surface Glycoprotein LiTat 1.5 of Trypanosoma brucei gambiense.</title>
        <authorList>
            <person name="Van Nieuwenhove L.C."/>
            <person name="Roge S."/>
            <person name="Deborggraeve S."/>
            <person name="Lejon V."/>
            <person name="Moens L."/>
            <person name="Buscher P."/>
        </authorList>
    </citation>
    <scope>NUCLEOTIDE SEQUENCE</scope>
</reference>
<evidence type="ECO:0000256" key="6">
    <source>
        <dbReference type="ARBA" id="ARBA00023180"/>
    </source>
</evidence>
<comment type="function">
    <text evidence="1">VSG forms a coat on the surface of the parasite. The trypanosome evades the immune response of the host by expressing a series of antigenically distinct VSGs from an estimated 1000 VSG genes.</text>
</comment>
<dbReference type="EMBL" id="EU257624">
    <property type="protein sequence ID" value="ABX55936.1"/>
    <property type="molecule type" value="Genomic_DNA"/>
</dbReference>
<evidence type="ECO:0000256" key="2">
    <source>
        <dbReference type="ARBA" id="ARBA00004609"/>
    </source>
</evidence>
<keyword evidence="5" id="KW-0472">Membrane</keyword>
<sequence>MTGRKVSITSKSLLAAVAALLTLVYATKSASTAAITDADTGPAQITDVCKEEFYLSELRKELAAGITRRRTQRQGLLKIQKKYRLAADLASSTEQRCLYSALAAKLEEKAESVQQQADKADDTATTAMELIDEHVGKLKYAQKLLKTKPTVDGSGYSRASSGGNIHLELTRETIASGGCAAIDSWAKFSNTHTAINTAKLTEIKITPDTELTTKIFKDKITIGGFSTCTGSAVAKTPTFSSVLNTCTVSNSETVTYARNAPDYIYGGTAQAVYKDHDPDQGCKDAAAAAEPGATDDIKLRYAVCEALKIIQTDGGKVPPLNGKALKGDKLVTNILRNCLPAYQAVSKPWDSVEAKNLNDFIESTYGADDGKFKDIFDTPLDSRQITVKLNDKSEDKALTALSTASERNAATSHSAGQRNKKEIETSKKQPAGAPVASKESEEKCKDKTQKECKEEDGCVFKGGKCEAKVTTTTGTDGKTNTTGSNSFVIKKVHLLLAFSLALLNF</sequence>
<evidence type="ECO:0000256" key="9">
    <source>
        <dbReference type="SAM" id="SignalP"/>
    </source>
</evidence>
<dbReference type="GO" id="GO:0005886">
    <property type="term" value="C:plasma membrane"/>
    <property type="evidence" value="ECO:0007669"/>
    <property type="project" value="UniProtKB-SubCell"/>
</dbReference>
<comment type="subcellular location">
    <subcellularLocation>
        <location evidence="2">Cell membrane</location>
        <topology evidence="2">Lipid-anchor</topology>
        <topology evidence="2">GPI-anchor</topology>
    </subcellularLocation>
</comment>
<evidence type="ECO:0000256" key="7">
    <source>
        <dbReference type="ARBA" id="ARBA00023288"/>
    </source>
</evidence>
<evidence type="ECO:0000256" key="5">
    <source>
        <dbReference type="ARBA" id="ARBA00023136"/>
    </source>
</evidence>
<dbReference type="GO" id="GO:0098552">
    <property type="term" value="C:side of membrane"/>
    <property type="evidence" value="ECO:0007669"/>
    <property type="project" value="UniProtKB-KW"/>
</dbReference>
<keyword evidence="6" id="KW-0325">Glycoprotein</keyword>
<evidence type="ECO:0000313" key="10">
    <source>
        <dbReference type="EMBL" id="ABX55936.1"/>
    </source>
</evidence>
<feature type="chain" id="PRO_5002738379" evidence="9">
    <location>
        <begin position="30"/>
        <end position="505"/>
    </location>
</feature>
<evidence type="ECO:0000256" key="3">
    <source>
        <dbReference type="ARBA" id="ARBA00022475"/>
    </source>
</evidence>
<protein>
    <submittedName>
        <fullName evidence="10">Variable surface glycoprotein LiTat 1.5</fullName>
    </submittedName>
</protein>
<feature type="compositionally biased region" description="Basic and acidic residues" evidence="8">
    <location>
        <begin position="438"/>
        <end position="447"/>
    </location>
</feature>
<keyword evidence="7" id="KW-0449">Lipoprotein</keyword>
<feature type="signal peptide" evidence="9">
    <location>
        <begin position="1"/>
        <end position="29"/>
    </location>
</feature>
<dbReference type="AlphaFoldDB" id="A9LS53"/>
<evidence type="ECO:0000256" key="1">
    <source>
        <dbReference type="ARBA" id="ARBA00002523"/>
    </source>
</evidence>
<keyword evidence="3" id="KW-1003">Cell membrane</keyword>
<dbReference type="SUPFAM" id="SSF58087">
    <property type="entry name" value="Variant surface glycoprotein (N-terminal domain)"/>
    <property type="match status" value="1"/>
</dbReference>
<organism evidence="10">
    <name type="scientific">Trypanosoma brucei gambiense</name>
    <dbReference type="NCBI Taxonomy" id="31285"/>
    <lineage>
        <taxon>Eukaryota</taxon>
        <taxon>Discoba</taxon>
        <taxon>Euglenozoa</taxon>
        <taxon>Kinetoplastea</taxon>
        <taxon>Metakinetoplastina</taxon>
        <taxon>Trypanosomatida</taxon>
        <taxon>Trypanosomatidae</taxon>
        <taxon>Trypanosoma</taxon>
    </lineage>
</organism>
<evidence type="ECO:0000256" key="8">
    <source>
        <dbReference type="SAM" id="MobiDB-lite"/>
    </source>
</evidence>
<accession>A9LS53</accession>
<evidence type="ECO:0000256" key="4">
    <source>
        <dbReference type="ARBA" id="ARBA00022622"/>
    </source>
</evidence>